<dbReference type="Gene3D" id="3.90.550.10">
    <property type="entry name" value="Spore Coat Polysaccharide Biosynthesis Protein SpsA, Chain A"/>
    <property type="match status" value="1"/>
</dbReference>
<organism evidence="2 3">
    <name type="scientific">Gryllotalpicola koreensis</name>
    <dbReference type="NCBI Taxonomy" id="993086"/>
    <lineage>
        <taxon>Bacteria</taxon>
        <taxon>Bacillati</taxon>
        <taxon>Actinomycetota</taxon>
        <taxon>Actinomycetes</taxon>
        <taxon>Micrococcales</taxon>
        <taxon>Microbacteriaceae</taxon>
        <taxon>Gryllotalpicola</taxon>
    </lineage>
</organism>
<dbReference type="InterPro" id="IPR001173">
    <property type="entry name" value="Glyco_trans_2-like"/>
</dbReference>
<dbReference type="PANTHER" id="PTHR43179:SF7">
    <property type="entry name" value="RHAMNOSYLTRANSFERASE WBBL"/>
    <property type="match status" value="1"/>
</dbReference>
<dbReference type="Pfam" id="PF00535">
    <property type="entry name" value="Glycos_transf_2"/>
    <property type="match status" value="1"/>
</dbReference>
<sequence length="318" mass="33830">MTLLAEDAEAPIAAVIVAYNSADELPALLRSLEASTVGVHAIVVDNGSADASVALARSFAGVTVVPTGANLGYSGGINVGRGFVRDGQAVAILNPDLVVAPDALERMLASLDREGVGVVAPAIRDAAGGPYRGLFREPSLLGALGETLFGDRWASRPAALSMTVRDTTAYERPGAVDWASGAALLISAACNAVVGAWDDETFFLYWEETDFQRRARAAGFRTVFEPRAVVVHERQASGTSPALEALMAVNRVRYADKHHSRAWAEGMRAITASWYLLRAVRRPELRPAAAMLTSRGRWSELPGAERMPLPLAVAEEHA</sequence>
<gene>
    <name evidence="2" type="ORF">GCM10022287_00370</name>
</gene>
<name>A0ABP7ZPD9_9MICO</name>
<feature type="domain" description="Glycosyltransferase 2-like" evidence="1">
    <location>
        <begin position="15"/>
        <end position="131"/>
    </location>
</feature>
<proteinExistence type="predicted"/>
<protein>
    <submittedName>
        <fullName evidence="2">Glycosyltransferase family 2 protein</fullName>
    </submittedName>
</protein>
<dbReference type="PANTHER" id="PTHR43179">
    <property type="entry name" value="RHAMNOSYLTRANSFERASE WBBL"/>
    <property type="match status" value="1"/>
</dbReference>
<dbReference type="InterPro" id="IPR029044">
    <property type="entry name" value="Nucleotide-diphossugar_trans"/>
</dbReference>
<comment type="caution">
    <text evidence="2">The sequence shown here is derived from an EMBL/GenBank/DDBJ whole genome shotgun (WGS) entry which is preliminary data.</text>
</comment>
<dbReference type="Proteomes" id="UP001501079">
    <property type="component" value="Unassembled WGS sequence"/>
</dbReference>
<evidence type="ECO:0000313" key="2">
    <source>
        <dbReference type="EMBL" id="GAA4167201.1"/>
    </source>
</evidence>
<accession>A0ABP7ZPD9</accession>
<reference evidence="3" key="1">
    <citation type="journal article" date="2019" name="Int. J. Syst. Evol. Microbiol.">
        <title>The Global Catalogue of Microorganisms (GCM) 10K type strain sequencing project: providing services to taxonomists for standard genome sequencing and annotation.</title>
        <authorList>
            <consortium name="The Broad Institute Genomics Platform"/>
            <consortium name="The Broad Institute Genome Sequencing Center for Infectious Disease"/>
            <person name="Wu L."/>
            <person name="Ma J."/>
        </authorList>
    </citation>
    <scope>NUCLEOTIDE SEQUENCE [LARGE SCALE GENOMIC DNA]</scope>
    <source>
        <strain evidence="3">JCM 17591</strain>
    </source>
</reference>
<dbReference type="RefSeq" id="WP_344751214.1">
    <property type="nucleotide sequence ID" value="NZ_BAABBW010000001.1"/>
</dbReference>
<evidence type="ECO:0000313" key="3">
    <source>
        <dbReference type="Proteomes" id="UP001501079"/>
    </source>
</evidence>
<evidence type="ECO:0000259" key="1">
    <source>
        <dbReference type="Pfam" id="PF00535"/>
    </source>
</evidence>
<keyword evidence="3" id="KW-1185">Reference proteome</keyword>
<dbReference type="SUPFAM" id="SSF53448">
    <property type="entry name" value="Nucleotide-diphospho-sugar transferases"/>
    <property type="match status" value="1"/>
</dbReference>
<dbReference type="EMBL" id="BAABBW010000001">
    <property type="protein sequence ID" value="GAA4167201.1"/>
    <property type="molecule type" value="Genomic_DNA"/>
</dbReference>